<accession>A0A5M6C7J6</accession>
<gene>
    <name evidence="1" type="ORF">CI109_106905</name>
</gene>
<dbReference type="GeneID" id="43586141"/>
<dbReference type="Pfam" id="PF00651">
    <property type="entry name" value="BTB"/>
    <property type="match status" value="1"/>
</dbReference>
<reference evidence="1" key="1">
    <citation type="submission" date="2017-08" db="EMBL/GenBank/DDBJ databases">
        <authorList>
            <person name="Cuomo C."/>
            <person name="Billmyre B."/>
            <person name="Heitman J."/>
        </authorList>
    </citation>
    <scope>NUCLEOTIDE SEQUENCE</scope>
    <source>
        <strain evidence="1">CBS 12478</strain>
    </source>
</reference>
<dbReference type="PROSITE" id="PS50097">
    <property type="entry name" value="BTB"/>
    <property type="match status" value="1"/>
</dbReference>
<dbReference type="EMBL" id="CP144063">
    <property type="protein sequence ID" value="WWD22414.1"/>
    <property type="molecule type" value="Genomic_DNA"/>
</dbReference>
<dbReference type="InterPro" id="IPR000210">
    <property type="entry name" value="BTB/POZ_dom"/>
</dbReference>
<organism evidence="1 2">
    <name type="scientific">Kwoniella shandongensis</name>
    <dbReference type="NCBI Taxonomy" id="1734106"/>
    <lineage>
        <taxon>Eukaryota</taxon>
        <taxon>Fungi</taxon>
        <taxon>Dikarya</taxon>
        <taxon>Basidiomycota</taxon>
        <taxon>Agaricomycotina</taxon>
        <taxon>Tremellomycetes</taxon>
        <taxon>Tremellales</taxon>
        <taxon>Cryptococcaceae</taxon>
        <taxon>Kwoniella</taxon>
    </lineage>
</organism>
<dbReference type="Gene3D" id="3.30.710.10">
    <property type="entry name" value="Potassium Channel Kv1.1, Chain A"/>
    <property type="match status" value="1"/>
</dbReference>
<dbReference type="AlphaFoldDB" id="A0A5M6C7J6"/>
<name>A0A5M6C7J6_9TREE</name>
<evidence type="ECO:0000313" key="2">
    <source>
        <dbReference type="Proteomes" id="UP000322225"/>
    </source>
</evidence>
<sequence>MPLKKKDESDYSQGVAQSKVHPLYNDEKADITLVSDDGVQFKVHSYYLKAMSPRSSVFRDMLHITSTSSNIEIDRPAKVLLLFLDYVCKDEPPVLLNEIADYEPIINLARRFACNRVIERIKLVALCLLYEKAFAFRVFCIASRLDDVRLAKCAVRQFCHISHSFVRPDKISVDAAKKCSLPYLLGLYRAMAVAEQLHSGEHEVDWVKVAAKFSPAA</sequence>
<reference evidence="1" key="2">
    <citation type="submission" date="2024-01" db="EMBL/GenBank/DDBJ databases">
        <title>Comparative genomics of Cryptococcus and Kwoniella reveals pathogenesis evolution and contrasting modes of karyotype evolution via chromosome fusion or intercentromeric recombination.</title>
        <authorList>
            <person name="Coelho M.A."/>
            <person name="David-Palma M."/>
            <person name="Shea T."/>
            <person name="Bowers K."/>
            <person name="McGinley-Smith S."/>
            <person name="Mohammad A.W."/>
            <person name="Gnirke A."/>
            <person name="Yurkov A.M."/>
            <person name="Nowrousian M."/>
            <person name="Sun S."/>
            <person name="Cuomo C.A."/>
            <person name="Heitman J."/>
        </authorList>
    </citation>
    <scope>NUCLEOTIDE SEQUENCE</scope>
    <source>
        <strain evidence="1">CBS 12478</strain>
    </source>
</reference>
<dbReference type="RefSeq" id="XP_031863588.1">
    <property type="nucleotide sequence ID" value="XM_032002031.1"/>
</dbReference>
<dbReference type="CDD" id="cd18186">
    <property type="entry name" value="BTB_POZ_ZBTB_KLHL-like"/>
    <property type="match status" value="1"/>
</dbReference>
<dbReference type="KEGG" id="ksn:43586141"/>
<dbReference type="Proteomes" id="UP000322225">
    <property type="component" value="Chromosome 13"/>
</dbReference>
<evidence type="ECO:0000313" key="1">
    <source>
        <dbReference type="EMBL" id="WWD22414.1"/>
    </source>
</evidence>
<dbReference type="InterPro" id="IPR011333">
    <property type="entry name" value="SKP1/BTB/POZ_sf"/>
</dbReference>
<dbReference type="OrthoDB" id="2561691at2759"/>
<proteinExistence type="predicted"/>
<keyword evidence="2" id="KW-1185">Reference proteome</keyword>
<protein>
    <submittedName>
        <fullName evidence="1">Uncharacterized protein</fullName>
    </submittedName>
</protein>
<dbReference type="SUPFAM" id="SSF54695">
    <property type="entry name" value="POZ domain"/>
    <property type="match status" value="1"/>
</dbReference>